<proteinExistence type="predicted"/>
<accession>A0A166DEB2</accession>
<gene>
    <name evidence="3" type="ORF">SISSUDRAFT_752800</name>
</gene>
<feature type="transmembrane region" description="Helical" evidence="2">
    <location>
        <begin position="33"/>
        <end position="51"/>
    </location>
</feature>
<reference evidence="3 4" key="1">
    <citation type="journal article" date="2016" name="Mol. Biol. Evol.">
        <title>Comparative Genomics of Early-Diverging Mushroom-Forming Fungi Provides Insights into the Origins of Lignocellulose Decay Capabilities.</title>
        <authorList>
            <person name="Nagy L.G."/>
            <person name="Riley R."/>
            <person name="Tritt A."/>
            <person name="Adam C."/>
            <person name="Daum C."/>
            <person name="Floudas D."/>
            <person name="Sun H."/>
            <person name="Yadav J.S."/>
            <person name="Pangilinan J."/>
            <person name="Larsson K.H."/>
            <person name="Matsuura K."/>
            <person name="Barry K."/>
            <person name="Labutti K."/>
            <person name="Kuo R."/>
            <person name="Ohm R.A."/>
            <person name="Bhattacharya S.S."/>
            <person name="Shirouzu T."/>
            <person name="Yoshinaga Y."/>
            <person name="Martin F.M."/>
            <person name="Grigoriev I.V."/>
            <person name="Hibbett D.S."/>
        </authorList>
    </citation>
    <scope>NUCLEOTIDE SEQUENCE [LARGE SCALE GENOMIC DNA]</scope>
    <source>
        <strain evidence="3 4">HHB10207 ss-3</strain>
    </source>
</reference>
<feature type="transmembrane region" description="Helical" evidence="2">
    <location>
        <begin position="114"/>
        <end position="131"/>
    </location>
</feature>
<keyword evidence="2" id="KW-1133">Transmembrane helix</keyword>
<feature type="compositionally biased region" description="Basic and acidic residues" evidence="1">
    <location>
        <begin position="179"/>
        <end position="193"/>
    </location>
</feature>
<dbReference type="EMBL" id="KV428063">
    <property type="protein sequence ID" value="KZT38429.1"/>
    <property type="molecule type" value="Genomic_DNA"/>
</dbReference>
<feature type="transmembrane region" description="Helical" evidence="2">
    <location>
        <begin position="58"/>
        <end position="76"/>
    </location>
</feature>
<feature type="region of interest" description="Disordered" evidence="1">
    <location>
        <begin position="170"/>
        <end position="250"/>
    </location>
</feature>
<keyword evidence="4" id="KW-1185">Reference proteome</keyword>
<keyword evidence="2" id="KW-0472">Membrane</keyword>
<dbReference type="AlphaFoldDB" id="A0A166DEB2"/>
<feature type="compositionally biased region" description="Polar residues" evidence="1">
    <location>
        <begin position="201"/>
        <end position="211"/>
    </location>
</feature>
<sequence length="265" mass="29559">MDVDRRRFDSGVNQTRWRLFLQGLLKDWTDSNLLATVLIAATVAFIATQNIDNISRILTLVSVLLAIASVLTGQYLTREHQPRMTSNASTGLQYFQNAGSAQLLSVVLSLPLTFLSWSFVTFIGAVIVFSVRGQPGNITWIIVVSTTGVLTLFMLLLGWMFWSIWNPPDATSRSAGSKPKVDSRNRGRHDHESSAGLLPSQVHQYPPITSDQPRRSKVSFGTSNRKPRRDEASDDDGSFEGNGKWENGERFFPSQITQMNNIIAR</sequence>
<protein>
    <submittedName>
        <fullName evidence="3">Uncharacterized protein</fullName>
    </submittedName>
</protein>
<evidence type="ECO:0000313" key="3">
    <source>
        <dbReference type="EMBL" id="KZT38429.1"/>
    </source>
</evidence>
<feature type="transmembrane region" description="Helical" evidence="2">
    <location>
        <begin position="138"/>
        <end position="162"/>
    </location>
</feature>
<evidence type="ECO:0000256" key="1">
    <source>
        <dbReference type="SAM" id="MobiDB-lite"/>
    </source>
</evidence>
<organism evidence="3 4">
    <name type="scientific">Sistotremastrum suecicum HHB10207 ss-3</name>
    <dbReference type="NCBI Taxonomy" id="1314776"/>
    <lineage>
        <taxon>Eukaryota</taxon>
        <taxon>Fungi</taxon>
        <taxon>Dikarya</taxon>
        <taxon>Basidiomycota</taxon>
        <taxon>Agaricomycotina</taxon>
        <taxon>Agaricomycetes</taxon>
        <taxon>Sistotremastrales</taxon>
        <taxon>Sistotremastraceae</taxon>
        <taxon>Sistotremastrum</taxon>
    </lineage>
</organism>
<keyword evidence="2" id="KW-0812">Transmembrane</keyword>
<dbReference type="Proteomes" id="UP000076798">
    <property type="component" value="Unassembled WGS sequence"/>
</dbReference>
<evidence type="ECO:0000313" key="4">
    <source>
        <dbReference type="Proteomes" id="UP000076798"/>
    </source>
</evidence>
<evidence type="ECO:0000256" key="2">
    <source>
        <dbReference type="SAM" id="Phobius"/>
    </source>
</evidence>
<name>A0A166DEB2_9AGAM</name>